<dbReference type="PANTHER" id="PTHR12428:SF65">
    <property type="entry name" value="CYTOCHROME C OXIDASE ASSEMBLY PROTEIN COX18, MITOCHONDRIAL"/>
    <property type="match status" value="1"/>
</dbReference>
<keyword evidence="2 5" id="KW-0812">Transmembrane</keyword>
<dbReference type="CDD" id="cd20069">
    <property type="entry name" value="5TM_Oxa1-like"/>
    <property type="match status" value="1"/>
</dbReference>
<evidence type="ECO:0000256" key="6">
    <source>
        <dbReference type="SAM" id="Phobius"/>
    </source>
</evidence>
<dbReference type="GO" id="GO:0033617">
    <property type="term" value="P:mitochondrial respiratory chain complex IV assembly"/>
    <property type="evidence" value="ECO:0007669"/>
    <property type="project" value="TreeGrafter"/>
</dbReference>
<name>A0AAV8WNL8_9CUCU</name>
<protein>
    <recommendedName>
        <fullName evidence="7">Membrane insertase YidC/Oxa/ALB C-terminal domain-containing protein</fullName>
    </recommendedName>
</protein>
<dbReference type="EMBL" id="JANEYF010005509">
    <property type="protein sequence ID" value="KAJ8927885.1"/>
    <property type="molecule type" value="Genomic_DNA"/>
</dbReference>
<feature type="domain" description="Membrane insertase YidC/Oxa/ALB C-terminal" evidence="7">
    <location>
        <begin position="13"/>
        <end position="180"/>
    </location>
</feature>
<feature type="transmembrane region" description="Helical" evidence="6">
    <location>
        <begin position="144"/>
        <end position="167"/>
    </location>
</feature>
<sequence>MPDIVKELKQETALAIKMYNWDEKMARMTYNRSVRKQWNNLIVRDNCHPFKASLLLWFQIPMWISLSVALRNLVYMLPTQDLDAKLTFTELTVGGFGFIPNLTIVDSSLILPMALGIINLTIIELQTLSKVNAPTKFQKYMTNLFRGLSIFMVPIAASVPSCLVLYWTTSSAYGLIQNLTLLSPKVKRFCRIPKTTTELQHPYQHIATGIRYKFNSVPGLSKS</sequence>
<gene>
    <name evidence="8" type="ORF">NQ314_019629</name>
</gene>
<keyword evidence="4 6" id="KW-0472">Membrane</keyword>
<evidence type="ECO:0000256" key="2">
    <source>
        <dbReference type="ARBA" id="ARBA00022692"/>
    </source>
</evidence>
<evidence type="ECO:0000256" key="4">
    <source>
        <dbReference type="ARBA" id="ARBA00023136"/>
    </source>
</evidence>
<dbReference type="GO" id="GO:0032977">
    <property type="term" value="F:membrane insertase activity"/>
    <property type="evidence" value="ECO:0007669"/>
    <property type="project" value="InterPro"/>
</dbReference>
<dbReference type="Proteomes" id="UP001162156">
    <property type="component" value="Unassembled WGS sequence"/>
</dbReference>
<evidence type="ECO:0000313" key="8">
    <source>
        <dbReference type="EMBL" id="KAJ8927885.1"/>
    </source>
</evidence>
<comment type="caution">
    <text evidence="8">The sequence shown here is derived from an EMBL/GenBank/DDBJ whole genome shotgun (WGS) entry which is preliminary data.</text>
</comment>
<evidence type="ECO:0000256" key="1">
    <source>
        <dbReference type="ARBA" id="ARBA00004141"/>
    </source>
</evidence>
<proteinExistence type="inferred from homology"/>
<feature type="transmembrane region" description="Helical" evidence="6">
    <location>
        <begin position="54"/>
        <end position="78"/>
    </location>
</feature>
<dbReference type="InterPro" id="IPR028055">
    <property type="entry name" value="YidC/Oxa/ALB_C"/>
</dbReference>
<keyword evidence="9" id="KW-1185">Reference proteome</keyword>
<comment type="subcellular location">
    <subcellularLocation>
        <location evidence="1 5">Membrane</location>
        <topology evidence="1 5">Multi-pass membrane protein</topology>
    </subcellularLocation>
</comment>
<dbReference type="Pfam" id="PF02096">
    <property type="entry name" value="60KD_IMP"/>
    <property type="match status" value="1"/>
</dbReference>
<evidence type="ECO:0000259" key="7">
    <source>
        <dbReference type="Pfam" id="PF02096"/>
    </source>
</evidence>
<keyword evidence="3 6" id="KW-1133">Transmembrane helix</keyword>
<dbReference type="GO" id="GO:0005743">
    <property type="term" value="C:mitochondrial inner membrane"/>
    <property type="evidence" value="ECO:0007669"/>
    <property type="project" value="TreeGrafter"/>
</dbReference>
<dbReference type="PANTHER" id="PTHR12428">
    <property type="entry name" value="OXA1"/>
    <property type="match status" value="1"/>
</dbReference>
<feature type="transmembrane region" description="Helical" evidence="6">
    <location>
        <begin position="98"/>
        <end position="123"/>
    </location>
</feature>
<dbReference type="GO" id="GO:0032979">
    <property type="term" value="P:protein insertion into mitochondrial inner membrane from matrix"/>
    <property type="evidence" value="ECO:0007669"/>
    <property type="project" value="TreeGrafter"/>
</dbReference>
<organism evidence="8 9">
    <name type="scientific">Rhamnusium bicolor</name>
    <dbReference type="NCBI Taxonomy" id="1586634"/>
    <lineage>
        <taxon>Eukaryota</taxon>
        <taxon>Metazoa</taxon>
        <taxon>Ecdysozoa</taxon>
        <taxon>Arthropoda</taxon>
        <taxon>Hexapoda</taxon>
        <taxon>Insecta</taxon>
        <taxon>Pterygota</taxon>
        <taxon>Neoptera</taxon>
        <taxon>Endopterygota</taxon>
        <taxon>Coleoptera</taxon>
        <taxon>Polyphaga</taxon>
        <taxon>Cucujiformia</taxon>
        <taxon>Chrysomeloidea</taxon>
        <taxon>Cerambycidae</taxon>
        <taxon>Lepturinae</taxon>
        <taxon>Rhagiini</taxon>
        <taxon>Rhamnusium</taxon>
    </lineage>
</organism>
<dbReference type="InterPro" id="IPR001708">
    <property type="entry name" value="YidC/ALB3/OXA1/COX18"/>
</dbReference>
<reference evidence="8" key="1">
    <citation type="journal article" date="2023" name="Insect Mol. Biol.">
        <title>Genome sequencing provides insights into the evolution of gene families encoding plant cell wall-degrading enzymes in longhorned beetles.</title>
        <authorList>
            <person name="Shin N.R."/>
            <person name="Okamura Y."/>
            <person name="Kirsch R."/>
            <person name="Pauchet Y."/>
        </authorList>
    </citation>
    <scope>NUCLEOTIDE SEQUENCE</scope>
    <source>
        <strain evidence="8">RBIC_L_NR</strain>
    </source>
</reference>
<dbReference type="AlphaFoldDB" id="A0AAV8WNL8"/>
<comment type="similarity">
    <text evidence="5">Belongs to the OXA1/ALB3/YidC family.</text>
</comment>
<accession>A0AAV8WNL8</accession>
<evidence type="ECO:0000256" key="5">
    <source>
        <dbReference type="RuleBase" id="RU003945"/>
    </source>
</evidence>
<evidence type="ECO:0000256" key="3">
    <source>
        <dbReference type="ARBA" id="ARBA00022989"/>
    </source>
</evidence>
<evidence type="ECO:0000313" key="9">
    <source>
        <dbReference type="Proteomes" id="UP001162156"/>
    </source>
</evidence>